<dbReference type="EMBL" id="LAZR01022623">
    <property type="protein sequence ID" value="KKL81233.1"/>
    <property type="molecule type" value="Genomic_DNA"/>
</dbReference>
<accession>A0A0F9F4L7</accession>
<gene>
    <name evidence="1" type="ORF">LCGC14_1996800</name>
</gene>
<protein>
    <submittedName>
        <fullName evidence="1">Uncharacterized protein</fullName>
    </submittedName>
</protein>
<comment type="caution">
    <text evidence="1">The sequence shown here is derived from an EMBL/GenBank/DDBJ whole genome shotgun (WGS) entry which is preliminary data.</text>
</comment>
<sequence length="66" mass="7477">MTSIASQCLFCAHFKEDYTCEAFPEEIPEKVLLNKKDHRLEIKGDNGIRWRPSAIGILHPLGPLPT</sequence>
<proteinExistence type="predicted"/>
<name>A0A0F9F4L7_9ZZZZ</name>
<dbReference type="AlphaFoldDB" id="A0A0F9F4L7"/>
<evidence type="ECO:0000313" key="1">
    <source>
        <dbReference type="EMBL" id="KKL81233.1"/>
    </source>
</evidence>
<reference evidence="1" key="1">
    <citation type="journal article" date="2015" name="Nature">
        <title>Complex archaea that bridge the gap between prokaryotes and eukaryotes.</title>
        <authorList>
            <person name="Spang A."/>
            <person name="Saw J.H."/>
            <person name="Jorgensen S.L."/>
            <person name="Zaremba-Niedzwiedzka K."/>
            <person name="Martijn J."/>
            <person name="Lind A.E."/>
            <person name="van Eijk R."/>
            <person name="Schleper C."/>
            <person name="Guy L."/>
            <person name="Ettema T.J."/>
        </authorList>
    </citation>
    <scope>NUCLEOTIDE SEQUENCE</scope>
</reference>
<organism evidence="1">
    <name type="scientific">marine sediment metagenome</name>
    <dbReference type="NCBI Taxonomy" id="412755"/>
    <lineage>
        <taxon>unclassified sequences</taxon>
        <taxon>metagenomes</taxon>
        <taxon>ecological metagenomes</taxon>
    </lineage>
</organism>